<name>A0ABU3ERJ2_9ENTE</name>
<evidence type="ECO:0000259" key="1">
    <source>
        <dbReference type="Pfam" id="PF03235"/>
    </source>
</evidence>
<gene>
    <name evidence="2" type="ORF">P7D39_10730</name>
</gene>
<reference evidence="2 3" key="1">
    <citation type="submission" date="2023-03" db="EMBL/GenBank/DDBJ databases">
        <authorList>
            <person name="Shen W."/>
            <person name="Cai J."/>
        </authorList>
    </citation>
    <scope>NUCLEOTIDE SEQUENCE [LARGE SCALE GENOMIC DNA]</scope>
    <source>
        <strain evidence="2 3">P72-2</strain>
    </source>
</reference>
<dbReference type="EMBL" id="JARPYR010000023">
    <property type="protein sequence ID" value="MDT2597475.1"/>
    <property type="molecule type" value="Genomic_DNA"/>
</dbReference>
<feature type="domain" description="GmrSD restriction endonucleases N-terminal" evidence="1">
    <location>
        <begin position="8"/>
        <end position="262"/>
    </location>
</feature>
<dbReference type="PANTHER" id="PTHR37292:SF2">
    <property type="entry name" value="DUF262 DOMAIN-CONTAINING PROTEIN"/>
    <property type="match status" value="1"/>
</dbReference>
<sequence length="586" mass="68830">MAYIGLSIKKLINRIENEEYVLPAIQREFVWSASQIERLMDSILRGYPIGAFLFWEVKGESTSKYEFYEILDNYHERDSRHNRKKDISSKEKVTAILDGQQRITSLYLALHGTYSYKTKRAWTTKDDSYPLRKLYLNLTGYNKEKENDLLYDFKFLSEEDINNDSTENLWFLVSGILNISSEDLHVKIIELHEDYKSRNENANDESLKMIVKNLSLLHQVIEKENLAYYEETSQDIEKVLDIFIRMNSGGTVLTYSDLLLSLATAQWQSLNAREEIYQIVDEINNIGEKFNFSKDNVLKSALVLTDTSNIKFRASNFDSKTTLEMERNWDKTKQALRISVELLYSFGFTGETLTANSVLIPIVYYLYKIDVPSNYIEADRYMSDRNKIKYFVQIALLKRIFGGTPDGILLKIRDKLKNANEGFPLEEILSIRETNKSFNITDEDIEDLLDSKIGRYSFSMLTMLFPSIDLKNKFHQDHIFPQSKFKNKNNLKKLGYDEKSIEYIISNVDKIPNLQLLEGIPNIEKNNKYFDEWILGRFNSKEDLTAYLERNSIKRAYKPTEFIEMFDTRKNELRNRLKSNLENIRY</sequence>
<accession>A0ABU3ERJ2</accession>
<protein>
    <submittedName>
        <fullName evidence="2">DUF262 domain-containing protein</fullName>
    </submittedName>
</protein>
<organism evidence="2 3">
    <name type="scientific">Enterococcus dongliensis</name>
    <dbReference type="NCBI Taxonomy" id="2559925"/>
    <lineage>
        <taxon>Bacteria</taxon>
        <taxon>Bacillati</taxon>
        <taxon>Bacillota</taxon>
        <taxon>Bacilli</taxon>
        <taxon>Lactobacillales</taxon>
        <taxon>Enterococcaceae</taxon>
        <taxon>Enterococcus</taxon>
    </lineage>
</organism>
<dbReference type="Pfam" id="PF03235">
    <property type="entry name" value="GmrSD_N"/>
    <property type="match status" value="1"/>
</dbReference>
<dbReference type="PANTHER" id="PTHR37292">
    <property type="entry name" value="VNG6097C"/>
    <property type="match status" value="1"/>
</dbReference>
<dbReference type="InterPro" id="IPR004919">
    <property type="entry name" value="GmrSD_N"/>
</dbReference>
<dbReference type="RefSeq" id="WP_311924859.1">
    <property type="nucleotide sequence ID" value="NZ_JARPYR010000023.1"/>
</dbReference>
<proteinExistence type="predicted"/>
<evidence type="ECO:0000313" key="2">
    <source>
        <dbReference type="EMBL" id="MDT2597475.1"/>
    </source>
</evidence>
<comment type="caution">
    <text evidence="2">The sequence shown here is derived from an EMBL/GenBank/DDBJ whole genome shotgun (WGS) entry which is preliminary data.</text>
</comment>
<dbReference type="Proteomes" id="UP001256547">
    <property type="component" value="Unassembled WGS sequence"/>
</dbReference>
<keyword evidence="3" id="KW-1185">Reference proteome</keyword>
<evidence type="ECO:0000313" key="3">
    <source>
        <dbReference type="Proteomes" id="UP001256547"/>
    </source>
</evidence>